<feature type="compositionally biased region" description="Low complexity" evidence="1">
    <location>
        <begin position="40"/>
        <end position="49"/>
    </location>
</feature>
<comment type="caution">
    <text evidence="3">The sequence shown here is derived from an EMBL/GenBank/DDBJ whole genome shotgun (WGS) entry which is preliminary data.</text>
</comment>
<feature type="compositionally biased region" description="Basic and acidic residues" evidence="1">
    <location>
        <begin position="350"/>
        <end position="361"/>
    </location>
</feature>
<dbReference type="InParanoid" id="A0A151ZG38"/>
<dbReference type="EMBL" id="LODT01000028">
    <property type="protein sequence ID" value="KYQ92933.1"/>
    <property type="molecule type" value="Genomic_DNA"/>
</dbReference>
<protein>
    <submittedName>
        <fullName evidence="3">Uncharacterized protein</fullName>
    </submittedName>
</protein>
<feature type="region of interest" description="Disordered" evidence="1">
    <location>
        <begin position="221"/>
        <end position="252"/>
    </location>
</feature>
<dbReference type="AlphaFoldDB" id="A0A151ZG38"/>
<evidence type="ECO:0000313" key="3">
    <source>
        <dbReference type="EMBL" id="KYQ92933.1"/>
    </source>
</evidence>
<feature type="compositionally biased region" description="Low complexity" evidence="1">
    <location>
        <begin position="315"/>
        <end position="334"/>
    </location>
</feature>
<feature type="compositionally biased region" description="Polar residues" evidence="1">
    <location>
        <begin position="50"/>
        <end position="66"/>
    </location>
</feature>
<dbReference type="OMA" id="YWDIELN"/>
<accession>A0A151ZG38</accession>
<evidence type="ECO:0000313" key="4">
    <source>
        <dbReference type="Proteomes" id="UP000076078"/>
    </source>
</evidence>
<feature type="compositionally biased region" description="Low complexity" evidence="1">
    <location>
        <begin position="69"/>
        <end position="87"/>
    </location>
</feature>
<reference evidence="3 4" key="1">
    <citation type="submission" date="2015-12" db="EMBL/GenBank/DDBJ databases">
        <title>Dictyostelia acquired genes for synthesis and detection of signals that induce cell-type specialization by lateral gene transfer from prokaryotes.</title>
        <authorList>
            <person name="Gloeckner G."/>
            <person name="Schaap P."/>
        </authorList>
    </citation>
    <scope>NUCLEOTIDE SEQUENCE [LARGE SCALE GENOMIC DNA]</scope>
    <source>
        <strain evidence="3 4">TK</strain>
    </source>
</reference>
<feature type="region of interest" description="Disordered" evidence="1">
    <location>
        <begin position="121"/>
        <end position="141"/>
    </location>
</feature>
<feature type="transmembrane region" description="Helical" evidence="2">
    <location>
        <begin position="406"/>
        <end position="427"/>
    </location>
</feature>
<feature type="region of interest" description="Disordered" evidence="1">
    <location>
        <begin position="24"/>
        <end position="88"/>
    </location>
</feature>
<name>A0A151ZG38_TIELA</name>
<gene>
    <name evidence="3" type="ORF">DLAC_05529</name>
</gene>
<dbReference type="FunCoup" id="A0A151ZG38">
    <property type="interactions" value="425"/>
</dbReference>
<evidence type="ECO:0000256" key="2">
    <source>
        <dbReference type="SAM" id="Phobius"/>
    </source>
</evidence>
<feature type="region of interest" description="Disordered" evidence="1">
    <location>
        <begin position="310"/>
        <end position="361"/>
    </location>
</feature>
<keyword evidence="2" id="KW-0472">Membrane</keyword>
<keyword evidence="2" id="KW-1133">Transmembrane helix</keyword>
<keyword evidence="2" id="KW-0812">Transmembrane</keyword>
<dbReference type="OrthoDB" id="21612at2759"/>
<sequence>MNHSPIPTFENILVPSSPPINISNVNNNYNNSHNKKKYPYKQQQQQQQQTNNVMFSYDNTPNNISPLFQPYQSPKQYQQTQQQQQQPHLMNESGYFLSDPLDYSADENEVFTRQLNLKLKQNSNGKQQINSHGNGQKKTGGGEYFDANSDLGFLTVASKEDLIVCLNVLKTEIFQFKNLSQSLLSRLVTLEKGIGNEKSIRSSPNTPGRSSTIFNDTMEEGFLSSSTSSNSPLSNSPLSSYPQVPISGGGGSTQKLNNDMLLSNAISEIHRLIEKQKQYDSILSQREKIWDLELNKLTMSVLNRFPQQQSITDGNQINTSNSSNNSSVDHNFNSEPMLNEFYSSNSADNDNEHSQPHLHQQTEKQEQYILIKVSNPNSNSLPTKIAILINRGYNFIRSSPSTWKRVAIITVIIILWPIIAHFLWKLVQKILANRLAKNNKIPPTTQKTLPISSKLKNILPSTNSTGNSTSTSFLSKSNNLNNNNNINTSQQGILSRLFKKRMSTTNGVVNGLSNQIVNSTSETPSNIRAPDIMKAILQGASTGDGGSNNNLTNNTISSMNTMLNSVIPTSTSSINPVPASSSSLSNIVSTGSFVPSSSTLSTTSLISPTTSLPSLSNATSNATSNLINNLTPSAISSLNLPSSSSNTSSLIHNVSNDIPASLSLNNHPLPIFNSNSNSNSISSSISSSSNNIHNSNSNGNNVLFRMVKNILSQKNR</sequence>
<feature type="compositionally biased region" description="Low complexity" evidence="1">
    <location>
        <begin position="223"/>
        <end position="240"/>
    </location>
</feature>
<feature type="compositionally biased region" description="Polar residues" evidence="1">
    <location>
        <begin position="121"/>
        <end position="137"/>
    </location>
</feature>
<keyword evidence="4" id="KW-1185">Reference proteome</keyword>
<evidence type="ECO:0000256" key="1">
    <source>
        <dbReference type="SAM" id="MobiDB-lite"/>
    </source>
</evidence>
<proteinExistence type="predicted"/>
<dbReference type="Proteomes" id="UP000076078">
    <property type="component" value="Unassembled WGS sequence"/>
</dbReference>
<organism evidence="3 4">
    <name type="scientific">Tieghemostelium lacteum</name>
    <name type="common">Slime mold</name>
    <name type="synonym">Dictyostelium lacteum</name>
    <dbReference type="NCBI Taxonomy" id="361077"/>
    <lineage>
        <taxon>Eukaryota</taxon>
        <taxon>Amoebozoa</taxon>
        <taxon>Evosea</taxon>
        <taxon>Eumycetozoa</taxon>
        <taxon>Dictyostelia</taxon>
        <taxon>Dictyosteliales</taxon>
        <taxon>Raperosteliaceae</taxon>
        <taxon>Tieghemostelium</taxon>
    </lineage>
</organism>